<dbReference type="PROSITE" id="PS50932">
    <property type="entry name" value="HTH_LACI_2"/>
    <property type="match status" value="1"/>
</dbReference>
<evidence type="ECO:0000313" key="5">
    <source>
        <dbReference type="EMBL" id="AGI72947.1"/>
    </source>
</evidence>
<evidence type="ECO:0000313" key="6">
    <source>
        <dbReference type="Proteomes" id="UP000004688"/>
    </source>
</evidence>
<dbReference type="Pfam" id="PF13407">
    <property type="entry name" value="Peripla_BP_4"/>
    <property type="match status" value="1"/>
</dbReference>
<dbReference type="SUPFAM" id="SSF53822">
    <property type="entry name" value="Periplasmic binding protein-like I"/>
    <property type="match status" value="1"/>
</dbReference>
<keyword evidence="6" id="KW-1185">Reference proteome</keyword>
<sequence length="370" mass="41106">MKIRLSALAIAGEQKPDKIEERPIMAPQKLMLRPTIKDLVKVAGVSRATVDRVLNGRDGVKQKTVDRVQQAIKDLGFVRNLQAANLAKSQRYRFVFALPRSGDQFLERIVQHIDEAAEIFSTDHVFCDVRHIDENNPHSISDFLDSLSPHEVTGVAIMSPETPQVRDAISRVQDRGIAALPFISNQTMMDADWVGINNRAAGATAALLLGQFIGPQEGSIMVIAESMQSRDSLERRLGFDEEINAEFDQLRVLPSLETYGNEARAREIIAASLANNADTVGIYVMATEARKPLTILQDLDIDPSIIKIAHERTPYTEHALRAQTLDGVIAQDAGHIVRSAIRRLKGNVDQRRTVGSQENIRIDILLRTNI</sequence>
<dbReference type="Gene3D" id="1.10.260.40">
    <property type="entry name" value="lambda repressor-like DNA-binding domains"/>
    <property type="match status" value="1"/>
</dbReference>
<evidence type="ECO:0000259" key="4">
    <source>
        <dbReference type="PROSITE" id="PS50932"/>
    </source>
</evidence>
<dbReference type="SMART" id="SM00354">
    <property type="entry name" value="HTH_LACI"/>
    <property type="match status" value="1"/>
</dbReference>
<dbReference type="AlphaFoldDB" id="M9RLC4"/>
<feature type="domain" description="HTH lacI-type" evidence="4">
    <location>
        <begin position="34"/>
        <end position="88"/>
    </location>
</feature>
<dbReference type="PANTHER" id="PTHR30146:SF152">
    <property type="entry name" value="TRANSCRIPTIONAL REGULATORY PROTEIN"/>
    <property type="match status" value="1"/>
</dbReference>
<protein>
    <submittedName>
        <fullName evidence="5">LacI family HTH-type regulatory-like protein</fullName>
    </submittedName>
</protein>
<reference evidence="5 6" key="1">
    <citation type="journal article" date="2013" name="PLoS ONE">
        <title>Poles Apart: Arctic and Antarctic Octadecabacter strains Share High Genome Plasticity and a New Type of Xanthorhodopsin.</title>
        <authorList>
            <person name="Vollmers J."/>
            <person name="Voget S."/>
            <person name="Dietrich S."/>
            <person name="Gollnow K."/>
            <person name="Smits M."/>
            <person name="Meyer K."/>
            <person name="Brinkhoff T."/>
            <person name="Simon M."/>
            <person name="Daniel R."/>
        </authorList>
    </citation>
    <scope>NUCLEOTIDE SEQUENCE [LARGE SCALE GENOMIC DNA]</scope>
    <source>
        <strain evidence="5 6">238</strain>
    </source>
</reference>
<dbReference type="InterPro" id="IPR028082">
    <property type="entry name" value="Peripla_BP_I"/>
</dbReference>
<evidence type="ECO:0000256" key="1">
    <source>
        <dbReference type="ARBA" id="ARBA00023015"/>
    </source>
</evidence>
<dbReference type="KEGG" id="oar:OA238_c29330"/>
<keyword evidence="1" id="KW-0805">Transcription regulation</keyword>
<dbReference type="CDD" id="cd01392">
    <property type="entry name" value="HTH_LacI"/>
    <property type="match status" value="1"/>
</dbReference>
<dbReference type="PANTHER" id="PTHR30146">
    <property type="entry name" value="LACI-RELATED TRANSCRIPTIONAL REPRESSOR"/>
    <property type="match status" value="1"/>
</dbReference>
<accession>M9RLC4</accession>
<evidence type="ECO:0000256" key="2">
    <source>
        <dbReference type="ARBA" id="ARBA00023125"/>
    </source>
</evidence>
<dbReference type="SUPFAM" id="SSF47413">
    <property type="entry name" value="lambda repressor-like DNA-binding domains"/>
    <property type="match status" value="1"/>
</dbReference>
<dbReference type="Gene3D" id="3.40.50.2300">
    <property type="match status" value="2"/>
</dbReference>
<organism evidence="5 6">
    <name type="scientific">Octadecabacter arcticus 238</name>
    <dbReference type="NCBI Taxonomy" id="391616"/>
    <lineage>
        <taxon>Bacteria</taxon>
        <taxon>Pseudomonadati</taxon>
        <taxon>Pseudomonadota</taxon>
        <taxon>Alphaproteobacteria</taxon>
        <taxon>Rhodobacterales</taxon>
        <taxon>Roseobacteraceae</taxon>
        <taxon>Octadecabacter</taxon>
    </lineage>
</organism>
<dbReference type="InterPro" id="IPR025997">
    <property type="entry name" value="SBP_2_dom"/>
</dbReference>
<dbReference type="HOGENOM" id="CLU_037628_0_0_5"/>
<dbReference type="GO" id="GO:0000976">
    <property type="term" value="F:transcription cis-regulatory region binding"/>
    <property type="evidence" value="ECO:0007669"/>
    <property type="project" value="TreeGrafter"/>
</dbReference>
<dbReference type="Proteomes" id="UP000004688">
    <property type="component" value="Chromosome"/>
</dbReference>
<proteinExistence type="predicted"/>
<dbReference type="CDD" id="cd06307">
    <property type="entry name" value="PBP1_sugar_binding"/>
    <property type="match status" value="1"/>
</dbReference>
<evidence type="ECO:0000256" key="3">
    <source>
        <dbReference type="ARBA" id="ARBA00023163"/>
    </source>
</evidence>
<keyword evidence="3" id="KW-0804">Transcription</keyword>
<dbReference type="InterPro" id="IPR010982">
    <property type="entry name" value="Lambda_DNA-bd_dom_sf"/>
</dbReference>
<gene>
    <name evidence="5" type="ORF">OA238_c29330</name>
</gene>
<keyword evidence="2" id="KW-0238">DNA-binding</keyword>
<dbReference type="eggNOG" id="COG1609">
    <property type="taxonomic scope" value="Bacteria"/>
</dbReference>
<dbReference type="GO" id="GO:0003700">
    <property type="term" value="F:DNA-binding transcription factor activity"/>
    <property type="evidence" value="ECO:0007669"/>
    <property type="project" value="TreeGrafter"/>
</dbReference>
<dbReference type="STRING" id="391616.OA238_c29330"/>
<dbReference type="EMBL" id="CP003742">
    <property type="protein sequence ID" value="AGI72947.1"/>
    <property type="molecule type" value="Genomic_DNA"/>
</dbReference>
<name>M9RLC4_9RHOB</name>
<dbReference type="Pfam" id="PF00356">
    <property type="entry name" value="LacI"/>
    <property type="match status" value="1"/>
</dbReference>
<dbReference type="InterPro" id="IPR000843">
    <property type="entry name" value="HTH_LacI"/>
</dbReference>